<keyword evidence="5" id="KW-1185">Reference proteome</keyword>
<proteinExistence type="predicted"/>
<organism evidence="4 5">
    <name type="scientific">Pseudokineococcus basanitobsidens</name>
    <dbReference type="NCBI Taxonomy" id="1926649"/>
    <lineage>
        <taxon>Bacteria</taxon>
        <taxon>Bacillati</taxon>
        <taxon>Actinomycetota</taxon>
        <taxon>Actinomycetes</taxon>
        <taxon>Kineosporiales</taxon>
        <taxon>Kineosporiaceae</taxon>
        <taxon>Pseudokineococcus</taxon>
    </lineage>
</organism>
<dbReference type="EMBL" id="JBBIAA010000032">
    <property type="protein sequence ID" value="MEJ5946754.1"/>
    <property type="molecule type" value="Genomic_DNA"/>
</dbReference>
<evidence type="ECO:0000256" key="3">
    <source>
        <dbReference type="SAM" id="Phobius"/>
    </source>
</evidence>
<comment type="caution">
    <text evidence="4">The sequence shown here is derived from an EMBL/GenBank/DDBJ whole genome shotgun (WGS) entry which is preliminary data.</text>
</comment>
<feature type="region of interest" description="Disordered" evidence="2">
    <location>
        <begin position="1"/>
        <end position="29"/>
    </location>
</feature>
<sequence>MTTTAPPAPTGAPGAAAAPGTTGRPARRRSASAASAVATVLGELLVTLGVLLLLFTAWQLWWTDVVADRAQAQTTAALVEGWSAPTSVGTSGPGAGPTSAPPPAQTDPGPGEAFAVVHVPRFGPDWQPRPLVEGTGVEELQEGVGHYPGTALPGEVGNVAVAGHRNTYGRPFHEIAELRVGDPVVLETAQGWFVYRATTHEVVRPDQVQVVAPVPGRPDAVPTERLLTMTACHPIASARERYVQHAVLDRFVPRSAGAPAELAGRTAAGGTGAATDGGGAA</sequence>
<dbReference type="NCBIfam" id="NF033747">
    <property type="entry name" value="class_E_sortase"/>
    <property type="match status" value="1"/>
</dbReference>
<evidence type="ECO:0000256" key="1">
    <source>
        <dbReference type="ARBA" id="ARBA00022801"/>
    </source>
</evidence>
<keyword evidence="3" id="KW-1133">Transmembrane helix</keyword>
<evidence type="ECO:0000313" key="4">
    <source>
        <dbReference type="EMBL" id="MEJ5946754.1"/>
    </source>
</evidence>
<keyword evidence="3" id="KW-0472">Membrane</keyword>
<feature type="region of interest" description="Disordered" evidence="2">
    <location>
        <begin position="83"/>
        <end position="111"/>
    </location>
</feature>
<dbReference type="Gene3D" id="2.40.260.10">
    <property type="entry name" value="Sortase"/>
    <property type="match status" value="1"/>
</dbReference>
<dbReference type="Pfam" id="PF04203">
    <property type="entry name" value="Sortase"/>
    <property type="match status" value="1"/>
</dbReference>
<dbReference type="RefSeq" id="WP_339576135.1">
    <property type="nucleotide sequence ID" value="NZ_JBBIAA010000032.1"/>
</dbReference>
<feature type="compositionally biased region" description="Low complexity" evidence="2">
    <location>
        <begin position="11"/>
        <end position="24"/>
    </location>
</feature>
<dbReference type="InterPro" id="IPR005754">
    <property type="entry name" value="Sortase"/>
</dbReference>
<name>A0ABU8RNX0_9ACTN</name>
<keyword evidence="1" id="KW-0378">Hydrolase</keyword>
<feature type="transmembrane region" description="Helical" evidence="3">
    <location>
        <begin position="33"/>
        <end position="61"/>
    </location>
</feature>
<reference evidence="4 5" key="1">
    <citation type="journal article" date="2017" name="Int. J. Syst. Evol. Microbiol.">
        <title>Pseudokineococcus basanitobsidens sp. nov., isolated from volcanic rock.</title>
        <authorList>
            <person name="Lee D.W."/>
            <person name="Park M.Y."/>
            <person name="Kim J.J."/>
            <person name="Kim B.S."/>
        </authorList>
    </citation>
    <scope>NUCLEOTIDE SEQUENCE [LARGE SCALE GENOMIC DNA]</scope>
    <source>
        <strain evidence="4 5">DSM 103726</strain>
    </source>
</reference>
<dbReference type="CDD" id="cd05830">
    <property type="entry name" value="Sortase_E"/>
    <property type="match status" value="1"/>
</dbReference>
<dbReference type="InterPro" id="IPR053465">
    <property type="entry name" value="Sortase_Class_E"/>
</dbReference>
<keyword evidence="3" id="KW-0812">Transmembrane</keyword>
<evidence type="ECO:0000313" key="5">
    <source>
        <dbReference type="Proteomes" id="UP001387100"/>
    </source>
</evidence>
<dbReference type="NCBIfam" id="TIGR01076">
    <property type="entry name" value="sortase_fam"/>
    <property type="match status" value="1"/>
</dbReference>
<dbReference type="SUPFAM" id="SSF63817">
    <property type="entry name" value="Sortase"/>
    <property type="match status" value="1"/>
</dbReference>
<evidence type="ECO:0000256" key="2">
    <source>
        <dbReference type="SAM" id="MobiDB-lite"/>
    </source>
</evidence>
<feature type="compositionally biased region" description="Pro residues" evidence="2">
    <location>
        <begin position="1"/>
        <end position="10"/>
    </location>
</feature>
<dbReference type="Proteomes" id="UP001387100">
    <property type="component" value="Unassembled WGS sequence"/>
</dbReference>
<protein>
    <submittedName>
        <fullName evidence="4">Class E sortase</fullName>
    </submittedName>
</protein>
<dbReference type="InterPro" id="IPR042003">
    <property type="entry name" value="Sortase_E"/>
</dbReference>
<accession>A0ABU8RNX0</accession>
<gene>
    <name evidence="4" type="ORF">WDZ17_15755</name>
</gene>
<dbReference type="InterPro" id="IPR023365">
    <property type="entry name" value="Sortase_dom-sf"/>
</dbReference>